<sequence>MTRSGRSALIIVDMQIDFMPGGALAIAEGDRLVPSINTLAHAGFGAVVATKDWHPADHCSFRDHGGPWPAHCIAGSRGADLCPGLDPRPVTHVLHKGLHADCDSYSAFFDNDHVRSTGLTGLLRDLSVDHVVVCGVALDYCVAATARDAVAEGFRTTVASYACRGVAPDPTAALAALREGGVEIVGSAA</sequence>
<evidence type="ECO:0000313" key="9">
    <source>
        <dbReference type="EMBL" id="NVN41651.1"/>
    </source>
</evidence>
<proteinExistence type="inferred from homology"/>
<accession>A0A850PK23</accession>
<dbReference type="GO" id="GO:0046872">
    <property type="term" value="F:metal ion binding"/>
    <property type="evidence" value="ECO:0007669"/>
    <property type="project" value="UniProtKB-KW"/>
</dbReference>
<dbReference type="SUPFAM" id="SSF52499">
    <property type="entry name" value="Isochorismatase-like hydrolases"/>
    <property type="match status" value="1"/>
</dbReference>
<evidence type="ECO:0000256" key="5">
    <source>
        <dbReference type="ARBA" id="ARBA00037900"/>
    </source>
</evidence>
<dbReference type="AlphaFoldDB" id="A0A850PK23"/>
<dbReference type="Proteomes" id="UP000585665">
    <property type="component" value="Unassembled WGS sequence"/>
</dbReference>
<evidence type="ECO:0000256" key="1">
    <source>
        <dbReference type="ARBA" id="ARBA00006336"/>
    </source>
</evidence>
<keyword evidence="3" id="KW-0479">Metal-binding</keyword>
<evidence type="ECO:0000256" key="7">
    <source>
        <dbReference type="ARBA" id="ARBA00043224"/>
    </source>
</evidence>
<name>A0A850PK23_9PROT</name>
<dbReference type="Gene3D" id="3.40.50.850">
    <property type="entry name" value="Isochorismatase-like"/>
    <property type="match status" value="1"/>
</dbReference>
<dbReference type="GO" id="GO:0008936">
    <property type="term" value="F:nicotinamidase activity"/>
    <property type="evidence" value="ECO:0007669"/>
    <property type="project" value="UniProtKB-EC"/>
</dbReference>
<dbReference type="EC" id="3.5.1.19" evidence="6"/>
<comment type="pathway">
    <text evidence="5">Cofactor biosynthesis; nicotinate biosynthesis; nicotinate from nicotinamide: step 1/1.</text>
</comment>
<gene>
    <name evidence="9" type="ORF">HUK82_13910</name>
</gene>
<evidence type="ECO:0000256" key="2">
    <source>
        <dbReference type="ARBA" id="ARBA00022642"/>
    </source>
</evidence>
<dbReference type="CDD" id="cd01011">
    <property type="entry name" value="nicotinamidase"/>
    <property type="match status" value="1"/>
</dbReference>
<feature type="domain" description="Isochorismatase-like" evidence="8">
    <location>
        <begin position="7"/>
        <end position="185"/>
    </location>
</feature>
<dbReference type="InterPro" id="IPR052347">
    <property type="entry name" value="Isochorismatase_Nicotinamidase"/>
</dbReference>
<comment type="caution">
    <text evidence="9">The sequence shown here is derived from an EMBL/GenBank/DDBJ whole genome shotgun (WGS) entry which is preliminary data.</text>
</comment>
<evidence type="ECO:0000259" key="8">
    <source>
        <dbReference type="Pfam" id="PF00857"/>
    </source>
</evidence>
<dbReference type="EMBL" id="JABXXR010000160">
    <property type="protein sequence ID" value="NVN41651.1"/>
    <property type="molecule type" value="Genomic_DNA"/>
</dbReference>
<protein>
    <recommendedName>
        <fullName evidence="6">nicotinamidase</fullName>
        <ecNumber evidence="6">3.5.1.19</ecNumber>
    </recommendedName>
    <alternativeName>
        <fullName evidence="7">Nicotinamide deamidase</fullName>
    </alternativeName>
</protein>
<dbReference type="PANTHER" id="PTHR11080:SF2">
    <property type="entry name" value="LD05707P"/>
    <property type="match status" value="1"/>
</dbReference>
<dbReference type="InterPro" id="IPR000868">
    <property type="entry name" value="Isochorismatase-like_dom"/>
</dbReference>
<evidence type="ECO:0000256" key="4">
    <source>
        <dbReference type="ARBA" id="ARBA00022801"/>
    </source>
</evidence>
<evidence type="ECO:0000256" key="3">
    <source>
        <dbReference type="ARBA" id="ARBA00022723"/>
    </source>
</evidence>
<dbReference type="Pfam" id="PF00857">
    <property type="entry name" value="Isochorismatase"/>
    <property type="match status" value="1"/>
</dbReference>
<keyword evidence="10" id="KW-1185">Reference proteome</keyword>
<evidence type="ECO:0000313" key="10">
    <source>
        <dbReference type="Proteomes" id="UP000585665"/>
    </source>
</evidence>
<keyword evidence="4" id="KW-0378">Hydrolase</keyword>
<dbReference type="PANTHER" id="PTHR11080">
    <property type="entry name" value="PYRAZINAMIDASE/NICOTINAMIDASE"/>
    <property type="match status" value="1"/>
</dbReference>
<dbReference type="GO" id="GO:0019363">
    <property type="term" value="P:pyridine nucleotide biosynthetic process"/>
    <property type="evidence" value="ECO:0007669"/>
    <property type="project" value="UniProtKB-KW"/>
</dbReference>
<comment type="similarity">
    <text evidence="1">Belongs to the isochorismatase family.</text>
</comment>
<reference evidence="9 10" key="1">
    <citation type="submission" date="2020-06" db="EMBL/GenBank/DDBJ databases">
        <title>Description of novel acetic acid bacteria.</title>
        <authorList>
            <person name="Sombolestani A."/>
        </authorList>
    </citation>
    <scope>NUCLEOTIDE SEQUENCE [LARGE SCALE GENOMIC DNA]</scope>
    <source>
        <strain evidence="9 10">LMG 27010</strain>
    </source>
</reference>
<keyword evidence="2" id="KW-0662">Pyridine nucleotide biosynthesis</keyword>
<dbReference type="RefSeq" id="WP_176614532.1">
    <property type="nucleotide sequence ID" value="NZ_JABXXR010000160.1"/>
</dbReference>
<organism evidence="9 10">
    <name type="scientific">Ameyamaea chiangmaiensis</name>
    <dbReference type="NCBI Taxonomy" id="442969"/>
    <lineage>
        <taxon>Bacteria</taxon>
        <taxon>Pseudomonadati</taxon>
        <taxon>Pseudomonadota</taxon>
        <taxon>Alphaproteobacteria</taxon>
        <taxon>Acetobacterales</taxon>
        <taxon>Acetobacteraceae</taxon>
        <taxon>Ameyamaea</taxon>
    </lineage>
</organism>
<evidence type="ECO:0000256" key="6">
    <source>
        <dbReference type="ARBA" id="ARBA00039017"/>
    </source>
</evidence>
<dbReference type="InterPro" id="IPR036380">
    <property type="entry name" value="Isochorismatase-like_sf"/>
</dbReference>